<evidence type="ECO:0000256" key="10">
    <source>
        <dbReference type="ARBA" id="ARBA00049687"/>
    </source>
</evidence>
<dbReference type="FunFam" id="1.10.10.10:FF:000143">
    <property type="entry name" value="DDRGK domain-containing protein 1"/>
    <property type="match status" value="1"/>
</dbReference>
<dbReference type="InterPro" id="IPR036390">
    <property type="entry name" value="WH_DNA-bd_sf"/>
</dbReference>
<sequence length="291" mass="33489">MDLIFLISIASGLIVIIFVVALLKQRVIQETSPTRDIPQERAHDRQIPRRAVGARNTRAQLRAAAHQQNEADDEDGTVQDVGEDIEFPDGKIGAKKRAKLEAKAERKAQREAEERSREERKKRQEQAEEERLKAAEREKQEEQERLEGERKAREEKERQEHEEYLKMKTAFSVEEEGYEDDGEDDEQKNLLQEFINHIKNMKVVVLEDLAAHFKLKTQHVINTIQELQAEGLLTGVVDDRGKFIYISTEELEAVAKFIKQRGRVSIVELAESSNQLINLNSNISKSVLLQN</sequence>
<evidence type="ECO:0000256" key="12">
    <source>
        <dbReference type="SAM" id="Phobius"/>
    </source>
</evidence>
<dbReference type="Proteomes" id="UP000027135">
    <property type="component" value="Unassembled WGS sequence"/>
</dbReference>
<dbReference type="SMART" id="SM01128">
    <property type="entry name" value="DDRGK"/>
    <property type="match status" value="1"/>
</dbReference>
<dbReference type="OrthoDB" id="2285710at2759"/>
<feature type="compositionally biased region" description="Acidic residues" evidence="11">
    <location>
        <begin position="70"/>
        <end position="87"/>
    </location>
</feature>
<dbReference type="InterPro" id="IPR019153">
    <property type="entry name" value="DDRGK_dom-contain"/>
</dbReference>
<evidence type="ECO:0000256" key="4">
    <source>
        <dbReference type="ARBA" id="ARBA00022692"/>
    </source>
</evidence>
<proteinExistence type="inferred from homology"/>
<comment type="function">
    <text evidence="9">Substrate adapter for ufmylation, the covalent attachment of the ubiquitin-like modifier UFM1 to substrate proteins. Required for ufmylation of Atg9; protects the nervous system during aging, possibly by stabilizing Atg9 and supporting its function.</text>
</comment>
<feature type="region of interest" description="Disordered" evidence="11">
    <location>
        <begin position="34"/>
        <end position="185"/>
    </location>
</feature>
<accession>A0A067R8N1</accession>
<comment type="subunit">
    <text evidence="10">Interacts with Atg9; the interaction is transient.</text>
</comment>
<evidence type="ECO:0000256" key="3">
    <source>
        <dbReference type="ARBA" id="ARBA00018218"/>
    </source>
</evidence>
<dbReference type="FunCoup" id="A0A067R8N1">
    <property type="interactions" value="529"/>
</dbReference>
<dbReference type="eggNOG" id="KOG3054">
    <property type="taxonomic scope" value="Eukaryota"/>
</dbReference>
<keyword evidence="6" id="KW-0256">Endoplasmic reticulum</keyword>
<name>A0A067R8N1_ZOONE</name>
<reference evidence="13 14" key="1">
    <citation type="journal article" date="2014" name="Nat. Commun.">
        <title>Molecular traces of alternative social organization in a termite genome.</title>
        <authorList>
            <person name="Terrapon N."/>
            <person name="Li C."/>
            <person name="Robertson H.M."/>
            <person name="Ji L."/>
            <person name="Meng X."/>
            <person name="Booth W."/>
            <person name="Chen Z."/>
            <person name="Childers C.P."/>
            <person name="Glastad K.M."/>
            <person name="Gokhale K."/>
            <person name="Gowin J."/>
            <person name="Gronenberg W."/>
            <person name="Hermansen R.A."/>
            <person name="Hu H."/>
            <person name="Hunt B.G."/>
            <person name="Huylmans A.K."/>
            <person name="Khalil S.M."/>
            <person name="Mitchell R.D."/>
            <person name="Munoz-Torres M.C."/>
            <person name="Mustard J.A."/>
            <person name="Pan H."/>
            <person name="Reese J.T."/>
            <person name="Scharf M.E."/>
            <person name="Sun F."/>
            <person name="Vogel H."/>
            <person name="Xiao J."/>
            <person name="Yang W."/>
            <person name="Yang Z."/>
            <person name="Yang Z."/>
            <person name="Zhou J."/>
            <person name="Zhu J."/>
            <person name="Brent C.S."/>
            <person name="Elsik C.G."/>
            <person name="Goodisman M.A."/>
            <person name="Liberles D.A."/>
            <person name="Roe R.M."/>
            <person name="Vargo E.L."/>
            <person name="Vilcinskas A."/>
            <person name="Wang J."/>
            <person name="Bornberg-Bauer E."/>
            <person name="Korb J."/>
            <person name="Zhang G."/>
            <person name="Liebig J."/>
        </authorList>
    </citation>
    <scope>NUCLEOTIDE SEQUENCE [LARGE SCALE GENOMIC DNA]</scope>
    <source>
        <tissue evidence="13">Whole organism</tissue>
    </source>
</reference>
<dbReference type="GO" id="GO:0005789">
    <property type="term" value="C:endoplasmic reticulum membrane"/>
    <property type="evidence" value="ECO:0007669"/>
    <property type="project" value="UniProtKB-SubCell"/>
</dbReference>
<evidence type="ECO:0000256" key="11">
    <source>
        <dbReference type="SAM" id="MobiDB-lite"/>
    </source>
</evidence>
<dbReference type="OMA" id="EFTRECN"/>
<dbReference type="PANTHER" id="PTHR48176:SF1">
    <property type="entry name" value="DDRGK DOMAIN-CONTAINING PROTEIN 1"/>
    <property type="match status" value="1"/>
</dbReference>
<keyword evidence="5" id="KW-0833">Ubl conjugation pathway</keyword>
<protein>
    <recommendedName>
        <fullName evidence="3">DDRGK domain-containing protein 1</fullName>
    </recommendedName>
</protein>
<comment type="subcellular location">
    <subcellularLocation>
        <location evidence="1">Endoplasmic reticulum membrane</location>
        <topology evidence="1">Single-pass membrane protein</topology>
    </subcellularLocation>
</comment>
<organism evidence="13 14">
    <name type="scientific">Zootermopsis nevadensis</name>
    <name type="common">Dampwood termite</name>
    <dbReference type="NCBI Taxonomy" id="136037"/>
    <lineage>
        <taxon>Eukaryota</taxon>
        <taxon>Metazoa</taxon>
        <taxon>Ecdysozoa</taxon>
        <taxon>Arthropoda</taxon>
        <taxon>Hexapoda</taxon>
        <taxon>Insecta</taxon>
        <taxon>Pterygota</taxon>
        <taxon>Neoptera</taxon>
        <taxon>Polyneoptera</taxon>
        <taxon>Dictyoptera</taxon>
        <taxon>Blattodea</taxon>
        <taxon>Blattoidea</taxon>
        <taxon>Termitoidae</taxon>
        <taxon>Termopsidae</taxon>
        <taxon>Zootermopsis</taxon>
    </lineage>
</organism>
<dbReference type="SUPFAM" id="SSF46785">
    <property type="entry name" value="Winged helix' DNA-binding domain"/>
    <property type="match status" value="1"/>
</dbReference>
<evidence type="ECO:0000256" key="9">
    <source>
        <dbReference type="ARBA" id="ARBA00049608"/>
    </source>
</evidence>
<evidence type="ECO:0000256" key="5">
    <source>
        <dbReference type="ARBA" id="ARBA00022786"/>
    </source>
</evidence>
<dbReference type="InParanoid" id="A0A067R8N1"/>
<dbReference type="Gene3D" id="1.10.10.10">
    <property type="entry name" value="Winged helix-like DNA-binding domain superfamily/Winged helix DNA-binding domain"/>
    <property type="match status" value="1"/>
</dbReference>
<evidence type="ECO:0000256" key="1">
    <source>
        <dbReference type="ARBA" id="ARBA00004389"/>
    </source>
</evidence>
<evidence type="ECO:0000256" key="8">
    <source>
        <dbReference type="ARBA" id="ARBA00023136"/>
    </source>
</evidence>
<gene>
    <name evidence="13" type="ORF">L798_09871</name>
</gene>
<dbReference type="EMBL" id="KK852811">
    <property type="protein sequence ID" value="KDR15944.1"/>
    <property type="molecule type" value="Genomic_DNA"/>
</dbReference>
<dbReference type="Pfam" id="PF09756">
    <property type="entry name" value="DDRGK"/>
    <property type="match status" value="1"/>
</dbReference>
<evidence type="ECO:0000256" key="7">
    <source>
        <dbReference type="ARBA" id="ARBA00022989"/>
    </source>
</evidence>
<feature type="transmembrane region" description="Helical" evidence="12">
    <location>
        <begin position="6"/>
        <end position="23"/>
    </location>
</feature>
<dbReference type="GO" id="GO:0044389">
    <property type="term" value="F:ubiquitin-like protein ligase binding"/>
    <property type="evidence" value="ECO:0007669"/>
    <property type="project" value="TreeGrafter"/>
</dbReference>
<dbReference type="STRING" id="136037.A0A067R8N1"/>
<feature type="compositionally biased region" description="Basic and acidic residues" evidence="11">
    <location>
        <begin position="37"/>
        <end position="47"/>
    </location>
</feature>
<keyword evidence="14" id="KW-1185">Reference proteome</keyword>
<evidence type="ECO:0000313" key="14">
    <source>
        <dbReference type="Proteomes" id="UP000027135"/>
    </source>
</evidence>
<keyword evidence="7 12" id="KW-1133">Transmembrane helix</keyword>
<feature type="compositionally biased region" description="Acidic residues" evidence="11">
    <location>
        <begin position="173"/>
        <end position="185"/>
    </location>
</feature>
<keyword evidence="4 12" id="KW-0812">Transmembrane</keyword>
<feature type="compositionally biased region" description="Basic and acidic residues" evidence="11">
    <location>
        <begin position="99"/>
        <end position="166"/>
    </location>
</feature>
<comment type="similarity">
    <text evidence="2">Belongs to the DDRGK1 family.</text>
</comment>
<dbReference type="InterPro" id="IPR050899">
    <property type="entry name" value="DDRGK_domain-containing"/>
</dbReference>
<dbReference type="PANTHER" id="PTHR48176">
    <property type="entry name" value="DDRGK DOMAIN-CONTAINING PROTEIN 1"/>
    <property type="match status" value="1"/>
</dbReference>
<evidence type="ECO:0000313" key="13">
    <source>
        <dbReference type="EMBL" id="KDR15944.1"/>
    </source>
</evidence>
<evidence type="ECO:0000256" key="2">
    <source>
        <dbReference type="ARBA" id="ARBA00009829"/>
    </source>
</evidence>
<evidence type="ECO:0000256" key="6">
    <source>
        <dbReference type="ARBA" id="ARBA00022824"/>
    </source>
</evidence>
<dbReference type="AlphaFoldDB" id="A0A067R8N1"/>
<keyword evidence="8 12" id="KW-0472">Membrane</keyword>
<dbReference type="InterPro" id="IPR036388">
    <property type="entry name" value="WH-like_DNA-bd_sf"/>
</dbReference>